<name>A0A1B1UHK8_9BRAD</name>
<dbReference type="EMBL" id="CP016428">
    <property type="protein sequence ID" value="ANW02244.1"/>
    <property type="molecule type" value="Genomic_DNA"/>
</dbReference>
<keyword evidence="2" id="KW-1185">Reference proteome</keyword>
<dbReference type="InterPro" id="IPR009241">
    <property type="entry name" value="HigB-like"/>
</dbReference>
<reference evidence="1 2" key="1">
    <citation type="submission" date="2016-07" db="EMBL/GenBank/DDBJ databases">
        <title>Complete genome sequence of Bradyrhizobium icense LMTR 13T, a potential inoculant strain isolated from lima bean (Phaseolus lunatus) in Peru.</title>
        <authorList>
            <person name="Ormeno-Orrillo E."/>
            <person name="Duran D."/>
            <person name="Rogel M.A."/>
            <person name="Rey L."/>
            <person name="Imperial J."/>
            <person name="Ruiz-Argueso T."/>
            <person name="Martinez-Romero E."/>
        </authorList>
    </citation>
    <scope>NUCLEOTIDE SEQUENCE [LARGE SCALE GENOMIC DNA]</scope>
    <source>
        <strain evidence="1 2">LMTR 13</strain>
    </source>
</reference>
<dbReference type="Proteomes" id="UP000092839">
    <property type="component" value="Chromosome"/>
</dbReference>
<organism evidence="1 2">
    <name type="scientific">Bradyrhizobium icense</name>
    <dbReference type="NCBI Taxonomy" id="1274631"/>
    <lineage>
        <taxon>Bacteria</taxon>
        <taxon>Pseudomonadati</taxon>
        <taxon>Pseudomonadota</taxon>
        <taxon>Alphaproteobacteria</taxon>
        <taxon>Hyphomicrobiales</taxon>
        <taxon>Nitrobacteraceae</taxon>
        <taxon>Bradyrhizobium</taxon>
    </lineage>
</organism>
<dbReference type="Pfam" id="PF05973">
    <property type="entry name" value="Gp49"/>
    <property type="match status" value="1"/>
</dbReference>
<dbReference type="OrthoDB" id="330810at2"/>
<dbReference type="KEGG" id="bic:LMTR13_20805"/>
<protein>
    <submittedName>
        <fullName evidence="1">Addiction module toxin RelE</fullName>
    </submittedName>
</protein>
<gene>
    <name evidence="1" type="ORF">LMTR13_20805</name>
</gene>
<dbReference type="RefSeq" id="WP_065729454.1">
    <property type="nucleotide sequence ID" value="NZ_CP016428.1"/>
</dbReference>
<accession>A0A1B1UHK8</accession>
<sequence>MAWDVLLADEFEGEFAGLPPDIQDELLSRLKLLEQFGPQLGRPNVDTLDHSSFPNMKELRFRLDGLWRFAFAFDTQRQAVILVGGDKEGENQDRFYRDLIKTADERFGNHLKRLKQSESKRG</sequence>
<evidence type="ECO:0000313" key="2">
    <source>
        <dbReference type="Proteomes" id="UP000092839"/>
    </source>
</evidence>
<dbReference type="AlphaFoldDB" id="A0A1B1UHK8"/>
<proteinExistence type="predicted"/>
<evidence type="ECO:0000313" key="1">
    <source>
        <dbReference type="EMBL" id="ANW02244.1"/>
    </source>
</evidence>